<feature type="region of interest" description="Disordered" evidence="1">
    <location>
        <begin position="121"/>
        <end position="224"/>
    </location>
</feature>
<feature type="compositionally biased region" description="Basic residues" evidence="1">
    <location>
        <begin position="591"/>
        <end position="604"/>
    </location>
</feature>
<protein>
    <submittedName>
        <fullName evidence="2">Uncharacterized protein</fullName>
    </submittedName>
</protein>
<comment type="caution">
    <text evidence="2">The sequence shown here is derived from an EMBL/GenBank/DDBJ whole genome shotgun (WGS) entry which is preliminary data.</text>
</comment>
<keyword evidence="3" id="KW-1185">Reference proteome</keyword>
<reference evidence="2" key="1">
    <citation type="submission" date="2017-08" db="EMBL/GenBank/DDBJ databases">
        <authorList>
            <person name="Polle J.E."/>
            <person name="Barry K."/>
            <person name="Cushman J."/>
            <person name="Schmutz J."/>
            <person name="Tran D."/>
            <person name="Hathwaick L.T."/>
            <person name="Yim W.C."/>
            <person name="Jenkins J."/>
            <person name="Mckie-Krisberg Z.M."/>
            <person name="Prochnik S."/>
            <person name="Lindquist E."/>
            <person name="Dockter R.B."/>
            <person name="Adam C."/>
            <person name="Molina H."/>
            <person name="Bunkerborg J."/>
            <person name="Jin E."/>
            <person name="Buchheim M."/>
            <person name="Magnuson J."/>
        </authorList>
    </citation>
    <scope>NUCLEOTIDE SEQUENCE</scope>
    <source>
        <strain evidence="2">CCAP 19/18</strain>
    </source>
</reference>
<feature type="region of interest" description="Disordered" evidence="1">
    <location>
        <begin position="538"/>
        <end position="683"/>
    </location>
</feature>
<evidence type="ECO:0000313" key="2">
    <source>
        <dbReference type="EMBL" id="KAF5836161.1"/>
    </source>
</evidence>
<feature type="compositionally biased region" description="Polar residues" evidence="1">
    <location>
        <begin position="623"/>
        <end position="632"/>
    </location>
</feature>
<feature type="compositionally biased region" description="Low complexity" evidence="1">
    <location>
        <begin position="381"/>
        <end position="400"/>
    </location>
</feature>
<dbReference type="Proteomes" id="UP000815325">
    <property type="component" value="Unassembled WGS sequence"/>
</dbReference>
<proteinExistence type="predicted"/>
<feature type="compositionally biased region" description="Gly residues" evidence="1">
    <location>
        <begin position="427"/>
        <end position="443"/>
    </location>
</feature>
<evidence type="ECO:0000256" key="1">
    <source>
        <dbReference type="SAM" id="MobiDB-lite"/>
    </source>
</evidence>
<feature type="compositionally biased region" description="Low complexity" evidence="1">
    <location>
        <begin position="473"/>
        <end position="499"/>
    </location>
</feature>
<feature type="compositionally biased region" description="Polar residues" evidence="1">
    <location>
        <begin position="171"/>
        <end position="190"/>
    </location>
</feature>
<sequence length="737" mass="76084">MVASAAHRVLDTAAGSALHPQLLLEAHEVLGVLDFQADKIDVQVELEVQPPGFKVLLRPQHPNPNHQPAGLAITYQGLRHVNSSGWIFGKELHGTCCCGARITSANPSQFKELVATHIHSSREQASSAAQPASTACPAPSMQAPAGPMDIDGENNLAAQDAADAPTVKQEPGTQPQPTSNGPITSGSHTDNAAAAPSGGPSSSAPPAPQHAGSSNGDMHGAQAGSQPACKELCRGWMSAADDSSLAEELKTLAVMIGAACAGYSELLQPDSVDPATAAAFKAAAEAVLKDSSMRQQMCFLRPVRAPPSHLADAAQRLEQLPLWCRRALQVPFTQWTLAQPWYLHIPASRSHTGLESADMCLPARRLGVNKPSLSSHHAKDGASTGEAGPSATATSSSPSHHSARGQEASLHPTPVAARPPLQHYVGRGRGVGPGGRGGIGVGGPRNMPPISTPPLGMPPLGGGGGGGGGGSGNSNSQQQQQQQQKQQQGQSAATAAGGALREGSSEATRKPTPPAASPAQGGLEALAAARAQGFASLNARAQQQQQQQHQRPSPAKQHPHKQQQGPGGSEHGVQGGGPAAMAPVHPPLPHSHQHQLQHHRRHPGGAHANEHQTLQGQGHLAANHSSHYNNTRPHPPNALPNNAHASAARTEGPRPSLLSGVLEGLPPAEGGDPSLYRTGLTNLPQPSATGRALCARLAKELVEQKVCKPALARGRCVCARPWGNACDLLRVSVGEAE</sequence>
<feature type="compositionally biased region" description="Pro residues" evidence="1">
    <location>
        <begin position="446"/>
        <end position="457"/>
    </location>
</feature>
<gene>
    <name evidence="2" type="ORF">DUNSADRAFT_6313</name>
</gene>
<feature type="compositionally biased region" description="Low complexity" evidence="1">
    <location>
        <begin position="192"/>
        <end position="202"/>
    </location>
</feature>
<feature type="compositionally biased region" description="Gly residues" evidence="1">
    <location>
        <begin position="459"/>
        <end position="472"/>
    </location>
</feature>
<organism evidence="2 3">
    <name type="scientific">Dunaliella salina</name>
    <name type="common">Green alga</name>
    <name type="synonym">Protococcus salinus</name>
    <dbReference type="NCBI Taxonomy" id="3046"/>
    <lineage>
        <taxon>Eukaryota</taxon>
        <taxon>Viridiplantae</taxon>
        <taxon>Chlorophyta</taxon>
        <taxon>core chlorophytes</taxon>
        <taxon>Chlorophyceae</taxon>
        <taxon>CS clade</taxon>
        <taxon>Chlamydomonadales</taxon>
        <taxon>Dunaliellaceae</taxon>
        <taxon>Dunaliella</taxon>
    </lineage>
</organism>
<feature type="compositionally biased region" description="Low complexity" evidence="1">
    <location>
        <begin position="123"/>
        <end position="140"/>
    </location>
</feature>
<name>A0ABQ7GNK3_DUNSA</name>
<accession>A0ABQ7GNK3</accession>
<feature type="region of interest" description="Disordered" evidence="1">
    <location>
        <begin position="370"/>
        <end position="521"/>
    </location>
</feature>
<feature type="compositionally biased region" description="Gly residues" evidence="1">
    <location>
        <begin position="565"/>
        <end position="578"/>
    </location>
</feature>
<dbReference type="EMBL" id="MU069672">
    <property type="protein sequence ID" value="KAF5836161.1"/>
    <property type="molecule type" value="Genomic_DNA"/>
</dbReference>
<feature type="compositionally biased region" description="Low complexity" evidence="1">
    <location>
        <begin position="639"/>
        <end position="648"/>
    </location>
</feature>
<evidence type="ECO:0000313" key="3">
    <source>
        <dbReference type="Proteomes" id="UP000815325"/>
    </source>
</evidence>